<dbReference type="OrthoDB" id="5348404at2759"/>
<feature type="transmembrane region" description="Helical" evidence="5">
    <location>
        <begin position="41"/>
        <end position="60"/>
    </location>
</feature>
<comment type="subcellular location">
    <subcellularLocation>
        <location evidence="1">Membrane</location>
        <topology evidence="1">Multi-pass membrane protein</topology>
    </subcellularLocation>
</comment>
<keyword evidence="7" id="KW-1185">Reference proteome</keyword>
<dbReference type="STRING" id="70667.A0A183SG44"/>
<accession>A0A183SG44</accession>
<dbReference type="Pfam" id="PF03619">
    <property type="entry name" value="Solute_trans_a"/>
    <property type="match status" value="1"/>
</dbReference>
<dbReference type="AlphaFoldDB" id="A0A183SG44"/>
<organism evidence="8">
    <name type="scientific">Schistocephalus solidus</name>
    <name type="common">Tapeworm</name>
    <dbReference type="NCBI Taxonomy" id="70667"/>
    <lineage>
        <taxon>Eukaryota</taxon>
        <taxon>Metazoa</taxon>
        <taxon>Spiralia</taxon>
        <taxon>Lophotrochozoa</taxon>
        <taxon>Platyhelminthes</taxon>
        <taxon>Cestoda</taxon>
        <taxon>Eucestoda</taxon>
        <taxon>Diphyllobothriidea</taxon>
        <taxon>Diphyllobothriidae</taxon>
        <taxon>Schistocephalus</taxon>
    </lineage>
</organism>
<evidence type="ECO:0000256" key="1">
    <source>
        <dbReference type="ARBA" id="ARBA00004141"/>
    </source>
</evidence>
<feature type="transmembrane region" description="Helical" evidence="5">
    <location>
        <begin position="248"/>
        <end position="269"/>
    </location>
</feature>
<feature type="transmembrane region" description="Helical" evidence="5">
    <location>
        <begin position="289"/>
        <end position="310"/>
    </location>
</feature>
<evidence type="ECO:0000256" key="3">
    <source>
        <dbReference type="ARBA" id="ARBA00022989"/>
    </source>
</evidence>
<evidence type="ECO:0000313" key="7">
    <source>
        <dbReference type="Proteomes" id="UP000275846"/>
    </source>
</evidence>
<feature type="transmembrane region" description="Helical" evidence="5">
    <location>
        <begin position="81"/>
        <end position="100"/>
    </location>
</feature>
<protein>
    <submittedName>
        <fullName evidence="8">Transmembrane protein 184C</fullName>
    </submittedName>
</protein>
<dbReference type="EMBL" id="UYSU01032458">
    <property type="protein sequence ID" value="VDL89577.1"/>
    <property type="molecule type" value="Genomic_DNA"/>
</dbReference>
<dbReference type="WBParaSite" id="SSLN_0000329201-mRNA-1">
    <property type="protein sequence ID" value="SSLN_0000329201-mRNA-1"/>
    <property type="gene ID" value="SSLN_0000329201"/>
</dbReference>
<evidence type="ECO:0000256" key="2">
    <source>
        <dbReference type="ARBA" id="ARBA00022692"/>
    </source>
</evidence>
<dbReference type="InterPro" id="IPR005178">
    <property type="entry name" value="Ostalpha/TMEM184C"/>
</dbReference>
<keyword evidence="3 5" id="KW-1133">Transmembrane helix</keyword>
<feature type="transmembrane region" description="Helical" evidence="5">
    <location>
        <begin position="12"/>
        <end position="29"/>
    </location>
</feature>
<feature type="transmembrane region" description="Helical" evidence="5">
    <location>
        <begin position="176"/>
        <end position="195"/>
    </location>
</feature>
<evidence type="ECO:0000313" key="8">
    <source>
        <dbReference type="WBParaSite" id="SSLN_0000329201-mRNA-1"/>
    </source>
</evidence>
<reference evidence="6 7" key="2">
    <citation type="submission" date="2018-11" db="EMBL/GenBank/DDBJ databases">
        <authorList>
            <consortium name="Pathogen Informatics"/>
        </authorList>
    </citation>
    <scope>NUCLEOTIDE SEQUENCE [LARGE SCALE GENOMIC DNA]</scope>
    <source>
        <strain evidence="6 7">NST_G2</strain>
    </source>
</reference>
<reference evidence="8" key="1">
    <citation type="submission" date="2016-06" db="UniProtKB">
        <authorList>
            <consortium name="WormBaseParasite"/>
        </authorList>
    </citation>
    <scope>IDENTIFICATION</scope>
</reference>
<dbReference type="SMART" id="SM01417">
    <property type="entry name" value="Solute_trans_a"/>
    <property type="match status" value="1"/>
</dbReference>
<evidence type="ECO:0000313" key="6">
    <source>
        <dbReference type="EMBL" id="VDL89577.1"/>
    </source>
</evidence>
<evidence type="ECO:0000256" key="5">
    <source>
        <dbReference type="SAM" id="Phobius"/>
    </source>
</evidence>
<sequence length="355" mass="41395">MHFIWKKWVKPAFIIIYVVGLCVGLPFIILNLRNEPTQSMIFAWFVGGFFVLGAIPISLWTILEHLINYTKPYLQRNIIRILWMVPIYATNAWFALRFPHTAIYFDTLRECYEAYAIYNFLAFLLNYLRREYPELNQHLEQKQQVKHIPPLCCCRPWPMGSQFIEHCRHGVLQYTVIRPITTIIALICEVCGVYGETNFSYKYAYVYLTVINNISQVWALYCLVLFYQCMKAELKPMNPVSKFVCVKFVVFMSFWQSVLISILAASGIIEKVEAWKLYDVRSIGIALQNFAICIEMFIAAVAHHFAFSVAPYRDTSIPRSSCCTSWWSMLDVSDVKRDVVQHVRHSDRLASIGRV</sequence>
<dbReference type="PANTHER" id="PTHR23423">
    <property type="entry name" value="ORGANIC SOLUTE TRANSPORTER-RELATED"/>
    <property type="match status" value="1"/>
</dbReference>
<feature type="transmembrane region" description="Helical" evidence="5">
    <location>
        <begin position="207"/>
        <end position="227"/>
    </location>
</feature>
<name>A0A183SG44_SCHSO</name>
<keyword evidence="4 5" id="KW-0472">Membrane</keyword>
<feature type="transmembrane region" description="Helical" evidence="5">
    <location>
        <begin position="112"/>
        <end position="128"/>
    </location>
</feature>
<evidence type="ECO:0000256" key="4">
    <source>
        <dbReference type="ARBA" id="ARBA00023136"/>
    </source>
</evidence>
<keyword evidence="2 5" id="KW-0812">Transmembrane</keyword>
<proteinExistence type="predicted"/>
<dbReference type="Proteomes" id="UP000275846">
    <property type="component" value="Unassembled WGS sequence"/>
</dbReference>
<gene>
    <name evidence="6" type="ORF">SSLN_LOCUS3192</name>
</gene>
<dbReference type="GO" id="GO:0016020">
    <property type="term" value="C:membrane"/>
    <property type="evidence" value="ECO:0007669"/>
    <property type="project" value="UniProtKB-SubCell"/>
</dbReference>